<evidence type="ECO:0000313" key="3">
    <source>
        <dbReference type="Proteomes" id="UP000181790"/>
    </source>
</evidence>
<evidence type="ECO:0000256" key="1">
    <source>
        <dbReference type="SAM" id="Phobius"/>
    </source>
</evidence>
<keyword evidence="1" id="KW-0472">Membrane</keyword>
<feature type="transmembrane region" description="Helical" evidence="1">
    <location>
        <begin position="148"/>
        <end position="175"/>
    </location>
</feature>
<feature type="transmembrane region" description="Helical" evidence="1">
    <location>
        <begin position="113"/>
        <end position="136"/>
    </location>
</feature>
<feature type="transmembrane region" description="Helical" evidence="1">
    <location>
        <begin position="187"/>
        <end position="206"/>
    </location>
</feature>
<proteinExistence type="predicted"/>
<keyword evidence="1" id="KW-1133">Transmembrane helix</keyword>
<dbReference type="OrthoDB" id="9123883at2"/>
<dbReference type="EMBL" id="MORL01000003">
    <property type="protein sequence ID" value="OIN59927.1"/>
    <property type="molecule type" value="Genomic_DNA"/>
</dbReference>
<keyword evidence="3" id="KW-1185">Reference proteome</keyword>
<reference evidence="2 3" key="1">
    <citation type="submission" date="2016-10" db="EMBL/GenBank/DDBJ databases">
        <title>Arsenicibacter rosenii gen. nov., sp. nov., an efficient arsenic-methylating bacterium isolated from an arsenic-contaminated paddy soil.</title>
        <authorList>
            <person name="Huang K."/>
        </authorList>
    </citation>
    <scope>NUCLEOTIDE SEQUENCE [LARGE SCALE GENOMIC DNA]</scope>
    <source>
        <strain evidence="2 3">SM-1</strain>
    </source>
</reference>
<name>A0A1S2VMC6_9BACT</name>
<feature type="transmembrane region" description="Helical" evidence="1">
    <location>
        <begin position="61"/>
        <end position="92"/>
    </location>
</feature>
<gene>
    <name evidence="2" type="ORF">BLX24_08765</name>
</gene>
<accession>A0A1S2VMC6</accession>
<dbReference type="Proteomes" id="UP000181790">
    <property type="component" value="Unassembled WGS sequence"/>
</dbReference>
<sequence length="219" mass="24885">MRRYCVDNLWLPVIALILLWLILLCLINPNHFTSPDSWVYLRMATFRARWESTFPVGYPGLIAAVSTLTGISGLWASKLVNGLAIMVFAGVWSRRVSRLTVTLMTSVFLMGQFLRIAAYTWSETVFLVLLAEWVWAYSRYRTSANGHAVVRLICLGLALFLIRYVGLFMWLMLPVLNRVEKSRTRPLIDWLVAATGLILCAGYFWLNNTLTGSPYGGPR</sequence>
<dbReference type="RefSeq" id="WP_143092620.1">
    <property type="nucleotide sequence ID" value="NZ_MORL01000003.1"/>
</dbReference>
<keyword evidence="1" id="KW-0812">Transmembrane</keyword>
<feature type="transmembrane region" description="Helical" evidence="1">
    <location>
        <begin position="9"/>
        <end position="29"/>
    </location>
</feature>
<comment type="caution">
    <text evidence="2">The sequence shown here is derived from an EMBL/GenBank/DDBJ whole genome shotgun (WGS) entry which is preliminary data.</text>
</comment>
<organism evidence="2 3">
    <name type="scientific">Arsenicibacter rosenii</name>
    <dbReference type="NCBI Taxonomy" id="1750698"/>
    <lineage>
        <taxon>Bacteria</taxon>
        <taxon>Pseudomonadati</taxon>
        <taxon>Bacteroidota</taxon>
        <taxon>Cytophagia</taxon>
        <taxon>Cytophagales</taxon>
        <taxon>Spirosomataceae</taxon>
        <taxon>Arsenicibacter</taxon>
    </lineage>
</organism>
<evidence type="ECO:0008006" key="4">
    <source>
        <dbReference type="Google" id="ProtNLM"/>
    </source>
</evidence>
<protein>
    <recommendedName>
        <fullName evidence="4">Glycosyltransferase RgtA/B/C/D-like domain-containing protein</fullName>
    </recommendedName>
</protein>
<dbReference type="AlphaFoldDB" id="A0A1S2VMC6"/>
<evidence type="ECO:0000313" key="2">
    <source>
        <dbReference type="EMBL" id="OIN59927.1"/>
    </source>
</evidence>